<feature type="binding site" description="axial binding residue" evidence="13">
    <location>
        <position position="469"/>
    </location>
    <ligand>
        <name>heme</name>
        <dbReference type="ChEBI" id="CHEBI:30413"/>
    </ligand>
    <ligandPart>
        <name>Fe</name>
        <dbReference type="ChEBI" id="CHEBI:18248"/>
    </ligandPart>
</feature>
<dbReference type="GO" id="GO:0005506">
    <property type="term" value="F:iron ion binding"/>
    <property type="evidence" value="ECO:0007669"/>
    <property type="project" value="InterPro"/>
</dbReference>
<dbReference type="Gene3D" id="1.10.630.10">
    <property type="entry name" value="Cytochrome P450"/>
    <property type="match status" value="1"/>
</dbReference>
<evidence type="ECO:0000256" key="11">
    <source>
        <dbReference type="ARBA" id="ARBA00023033"/>
    </source>
</evidence>
<dbReference type="PROSITE" id="PS00086">
    <property type="entry name" value="CYTOCHROME_P450"/>
    <property type="match status" value="1"/>
</dbReference>
<sequence length="529" mass="59205">MLRHGIHELLPQVYTPAALVSLLLFLCPLVLVILVRRSSRATESSRREQLLSNLPSPPGKLPIIGHLHLVSSLPNVSLRDLSAKHSRNGIMLLRLGAVPTLVVSSPSAAQAVLRTYDHVFASRPPSPITDILFYGSTDIAFCPYGEHWRQVKKIATTHLLSNKKVRSYCHAREQEVRLVMTKIHEAAAAGTAIDLSELLNSFANDIICHAVSGKFFREEGRNKLFRELVDANSRLLGGFNPITYFPVLERLDVVKRMLLARTHKVQKTWDDLLTKLIDDHACKPASQIDGEESDFIDVLLSVQDEYQLTRDHIKAVLEVIFEGGTDTSSLVVEYAMCELMQNPSSMSKLQADVRNAIPQGKEIVTEDDMNSVPMPYLKAVVKETLRLHGVAPLLLPHFSMADCEIGGYTIPSRIRTLVNVWAIARDPSYWECAEDFMPERFMEGGSAADLDFMGNDFLFLPFGSGRRRCPGINMGIPTVEVMLANLMYHYNWKLSPELEEKGIDMTESFGVTLHRTEKLPLVPIPSQVN</sequence>
<gene>
    <name evidence="16" type="primary">ga30740</name>
    <name evidence="16" type="ORF">PR202_ga30740</name>
</gene>
<evidence type="ECO:0000256" key="10">
    <source>
        <dbReference type="ARBA" id="ARBA00023004"/>
    </source>
</evidence>
<name>A0AAV5DQF2_ELECO</name>
<keyword evidence="10 13" id="KW-0408">Iron</keyword>
<keyword evidence="9 14" id="KW-0560">Oxidoreductase</keyword>
<accession>A0AAV5DQF2</accession>
<dbReference type="FunFam" id="1.10.630.10:FF:000055">
    <property type="entry name" value="Cytochrome P450 71A26"/>
    <property type="match status" value="1"/>
</dbReference>
<evidence type="ECO:0000256" key="15">
    <source>
        <dbReference type="SAM" id="Phobius"/>
    </source>
</evidence>
<keyword evidence="12 15" id="KW-0472">Membrane</keyword>
<evidence type="ECO:0000256" key="12">
    <source>
        <dbReference type="ARBA" id="ARBA00023136"/>
    </source>
</evidence>
<evidence type="ECO:0000256" key="13">
    <source>
        <dbReference type="PIRSR" id="PIRSR602401-1"/>
    </source>
</evidence>
<evidence type="ECO:0000313" key="17">
    <source>
        <dbReference type="Proteomes" id="UP001054889"/>
    </source>
</evidence>
<evidence type="ECO:0000256" key="3">
    <source>
        <dbReference type="ARBA" id="ARBA00005179"/>
    </source>
</evidence>
<dbReference type="SUPFAM" id="SSF48264">
    <property type="entry name" value="Cytochrome P450"/>
    <property type="match status" value="1"/>
</dbReference>
<evidence type="ECO:0000313" key="16">
    <source>
        <dbReference type="EMBL" id="GJN12461.1"/>
    </source>
</evidence>
<dbReference type="PANTHER" id="PTHR47955:SF14">
    <property type="entry name" value="OS01G0543600 PROTEIN"/>
    <property type="match status" value="1"/>
</dbReference>
<evidence type="ECO:0000256" key="6">
    <source>
        <dbReference type="ARBA" id="ARBA00022692"/>
    </source>
</evidence>
<comment type="subcellular location">
    <subcellularLocation>
        <location evidence="2">Membrane</location>
    </subcellularLocation>
</comment>
<evidence type="ECO:0000256" key="14">
    <source>
        <dbReference type="RuleBase" id="RU000461"/>
    </source>
</evidence>
<feature type="transmembrane region" description="Helical" evidence="15">
    <location>
        <begin position="13"/>
        <end position="35"/>
    </location>
</feature>
<keyword evidence="5 13" id="KW-0349">Heme</keyword>
<dbReference type="PANTHER" id="PTHR47955">
    <property type="entry name" value="CYTOCHROME P450 FAMILY 71 PROTEIN"/>
    <property type="match status" value="1"/>
</dbReference>
<comment type="similarity">
    <text evidence="4 14">Belongs to the cytochrome P450 family.</text>
</comment>
<comment type="caution">
    <text evidence="16">The sequence shown here is derived from an EMBL/GenBank/DDBJ whole genome shotgun (WGS) entry which is preliminary data.</text>
</comment>
<dbReference type="PRINTS" id="PR00385">
    <property type="entry name" value="P450"/>
</dbReference>
<dbReference type="CDD" id="cd11072">
    <property type="entry name" value="CYP71-like"/>
    <property type="match status" value="1"/>
</dbReference>
<evidence type="ECO:0000256" key="8">
    <source>
        <dbReference type="ARBA" id="ARBA00022989"/>
    </source>
</evidence>
<keyword evidence="8 15" id="KW-1133">Transmembrane helix</keyword>
<dbReference type="GO" id="GO:0020037">
    <property type="term" value="F:heme binding"/>
    <property type="evidence" value="ECO:0007669"/>
    <property type="project" value="InterPro"/>
</dbReference>
<proteinExistence type="inferred from homology"/>
<dbReference type="GO" id="GO:0004497">
    <property type="term" value="F:monooxygenase activity"/>
    <property type="evidence" value="ECO:0007669"/>
    <property type="project" value="UniProtKB-KW"/>
</dbReference>
<dbReference type="InterPro" id="IPR001128">
    <property type="entry name" value="Cyt_P450"/>
</dbReference>
<dbReference type="InterPro" id="IPR036396">
    <property type="entry name" value="Cyt_P450_sf"/>
</dbReference>
<dbReference type="InterPro" id="IPR002401">
    <property type="entry name" value="Cyt_P450_E_grp-I"/>
</dbReference>
<evidence type="ECO:0000256" key="4">
    <source>
        <dbReference type="ARBA" id="ARBA00010617"/>
    </source>
</evidence>
<evidence type="ECO:0000256" key="2">
    <source>
        <dbReference type="ARBA" id="ARBA00004370"/>
    </source>
</evidence>
<comment type="cofactor">
    <cofactor evidence="1 13">
        <name>heme</name>
        <dbReference type="ChEBI" id="CHEBI:30413"/>
    </cofactor>
</comment>
<evidence type="ECO:0000256" key="7">
    <source>
        <dbReference type="ARBA" id="ARBA00022723"/>
    </source>
</evidence>
<dbReference type="GO" id="GO:0016020">
    <property type="term" value="C:membrane"/>
    <property type="evidence" value="ECO:0007669"/>
    <property type="project" value="UniProtKB-SubCell"/>
</dbReference>
<keyword evidence="7 13" id="KW-0479">Metal-binding</keyword>
<comment type="pathway">
    <text evidence="3">Secondary metabolite biosynthesis.</text>
</comment>
<dbReference type="GO" id="GO:0016705">
    <property type="term" value="F:oxidoreductase activity, acting on paired donors, with incorporation or reduction of molecular oxygen"/>
    <property type="evidence" value="ECO:0007669"/>
    <property type="project" value="InterPro"/>
</dbReference>
<keyword evidence="17" id="KW-1185">Reference proteome</keyword>
<dbReference type="Pfam" id="PF00067">
    <property type="entry name" value="p450"/>
    <property type="match status" value="1"/>
</dbReference>
<dbReference type="PRINTS" id="PR00463">
    <property type="entry name" value="EP450I"/>
</dbReference>
<dbReference type="InterPro" id="IPR017972">
    <property type="entry name" value="Cyt_P450_CS"/>
</dbReference>
<keyword evidence="6 15" id="KW-0812">Transmembrane</keyword>
<protein>
    <submittedName>
        <fullName evidence="16">Uncharacterized protein</fullName>
    </submittedName>
</protein>
<reference evidence="16" key="2">
    <citation type="submission" date="2021-12" db="EMBL/GenBank/DDBJ databases">
        <title>Resequencing data analysis of finger millet.</title>
        <authorList>
            <person name="Hatakeyama M."/>
            <person name="Aluri S."/>
            <person name="Balachadran M.T."/>
            <person name="Sivarajan S.R."/>
            <person name="Poveda L."/>
            <person name="Shimizu-Inatsugi R."/>
            <person name="Schlapbach R."/>
            <person name="Sreeman S.M."/>
            <person name="Shimizu K.K."/>
        </authorList>
    </citation>
    <scope>NUCLEOTIDE SEQUENCE</scope>
</reference>
<reference evidence="16" key="1">
    <citation type="journal article" date="2018" name="DNA Res.">
        <title>Multiple hybrid de novo genome assembly of finger millet, an orphan allotetraploid crop.</title>
        <authorList>
            <person name="Hatakeyama M."/>
            <person name="Aluri S."/>
            <person name="Balachadran M.T."/>
            <person name="Sivarajan S.R."/>
            <person name="Patrignani A."/>
            <person name="Gruter S."/>
            <person name="Poveda L."/>
            <person name="Shimizu-Inatsugi R."/>
            <person name="Baeten J."/>
            <person name="Francoijs K.J."/>
            <person name="Nataraja K.N."/>
            <person name="Reddy Y.A.N."/>
            <person name="Phadnis S."/>
            <person name="Ravikumar R.L."/>
            <person name="Schlapbach R."/>
            <person name="Sreeman S.M."/>
            <person name="Shimizu K.K."/>
        </authorList>
    </citation>
    <scope>NUCLEOTIDE SEQUENCE</scope>
</reference>
<evidence type="ECO:0000256" key="1">
    <source>
        <dbReference type="ARBA" id="ARBA00001971"/>
    </source>
</evidence>
<organism evidence="16 17">
    <name type="scientific">Eleusine coracana subsp. coracana</name>
    <dbReference type="NCBI Taxonomy" id="191504"/>
    <lineage>
        <taxon>Eukaryota</taxon>
        <taxon>Viridiplantae</taxon>
        <taxon>Streptophyta</taxon>
        <taxon>Embryophyta</taxon>
        <taxon>Tracheophyta</taxon>
        <taxon>Spermatophyta</taxon>
        <taxon>Magnoliopsida</taxon>
        <taxon>Liliopsida</taxon>
        <taxon>Poales</taxon>
        <taxon>Poaceae</taxon>
        <taxon>PACMAD clade</taxon>
        <taxon>Chloridoideae</taxon>
        <taxon>Cynodonteae</taxon>
        <taxon>Eleusininae</taxon>
        <taxon>Eleusine</taxon>
    </lineage>
</organism>
<keyword evidence="11 14" id="KW-0503">Monooxygenase</keyword>
<dbReference type="EMBL" id="BQKI01000023">
    <property type="protein sequence ID" value="GJN12461.1"/>
    <property type="molecule type" value="Genomic_DNA"/>
</dbReference>
<dbReference type="Proteomes" id="UP001054889">
    <property type="component" value="Unassembled WGS sequence"/>
</dbReference>
<dbReference type="AlphaFoldDB" id="A0AAV5DQF2"/>
<evidence type="ECO:0000256" key="9">
    <source>
        <dbReference type="ARBA" id="ARBA00023002"/>
    </source>
</evidence>
<evidence type="ECO:0000256" key="5">
    <source>
        <dbReference type="ARBA" id="ARBA00022617"/>
    </source>
</evidence>